<evidence type="ECO:0000313" key="12">
    <source>
        <dbReference type="Proteomes" id="UP000828251"/>
    </source>
</evidence>
<evidence type="ECO:0000256" key="4">
    <source>
        <dbReference type="ARBA" id="ARBA00022723"/>
    </source>
</evidence>
<comment type="cofactor">
    <cofactor evidence="1 8">
        <name>heme</name>
        <dbReference type="ChEBI" id="CHEBI:30413"/>
    </cofactor>
</comment>
<dbReference type="CDD" id="cd11072">
    <property type="entry name" value="CYP71-like"/>
    <property type="match status" value="1"/>
</dbReference>
<dbReference type="Gene3D" id="1.10.630.10">
    <property type="entry name" value="Cytochrome P450"/>
    <property type="match status" value="2"/>
</dbReference>
<keyword evidence="6 8" id="KW-0408">Iron</keyword>
<name>A0A9D3WDE5_9ROSI</name>
<evidence type="ECO:0000256" key="9">
    <source>
        <dbReference type="RuleBase" id="RU000461"/>
    </source>
</evidence>
<protein>
    <recommendedName>
        <fullName evidence="13">Cytochrome P450</fullName>
    </recommendedName>
</protein>
<accession>A0A9D3WDE5</accession>
<reference evidence="11 12" key="1">
    <citation type="journal article" date="2021" name="Plant Biotechnol. J.">
        <title>Multi-omics assisted identification of the key and species-specific regulatory components of drought-tolerant mechanisms in Gossypium stocksii.</title>
        <authorList>
            <person name="Yu D."/>
            <person name="Ke L."/>
            <person name="Zhang D."/>
            <person name="Wu Y."/>
            <person name="Sun Y."/>
            <person name="Mei J."/>
            <person name="Sun J."/>
            <person name="Sun Y."/>
        </authorList>
    </citation>
    <scope>NUCLEOTIDE SEQUENCE [LARGE SCALE GENOMIC DNA]</scope>
    <source>
        <strain evidence="12">cv. E1</strain>
        <tissue evidence="11">Leaf</tissue>
    </source>
</reference>
<sequence>MEHQFFSFPILFTFSIFLLMLVRLGKRLRSNKTLNLPPGPWKLPVLGSLHHLAAGPLPHQTLRDMAKRYGSLTHLQLGELPTIVVSCPQTAAEVMRTHDIIFASRPSLLSSTILTYNATDVAFAPYGDYWRQLRKICVLEMLSLKRVQSFTPIREEEVSKLVTAISSKAGSPINLSQMLYFLTFEIVLKTAFGGKCKERDEFTVLFRDVLRLGAGFNVADLFPSLKFLEYLTGLRPKLERLHQKLDKIFASVINEHKASKGVEGEADDLVDVLLNLQENGDLEFPLTTDNIKAVILDLFIAGSDTSFTTLEWAMSEMLKNPRVMKKAQAEVRQVFNRKGNVDSEGLHELEYLKLVISETLRLHPPLPLLLPRECSQGCKINGYDIPVKSRVIINAWAIARNTEYWSEAETFYPERFVNSPIDNKGANFELIPFGAGRRMCPGMLYGMANVELPLAHLLYHFDWKLAGGVKMEDLDMDEVFGAVVRRKNDLCLMLPLSFTFLVFIFMVLKLCMRSKIKDSPKNLPPAPLRLPIIGHLHLLMVSLPPHRLTELAKRHGSLMHLQVGELSHIVVSSPEAAKEVMKTHDINFANRPYLL</sequence>
<dbReference type="PRINTS" id="PR00385">
    <property type="entry name" value="P450"/>
</dbReference>
<feature type="binding site" description="axial binding residue" evidence="8">
    <location>
        <position position="440"/>
    </location>
    <ligand>
        <name>heme</name>
        <dbReference type="ChEBI" id="CHEBI:30413"/>
    </ligand>
    <ligandPart>
        <name>Fe</name>
        <dbReference type="ChEBI" id="CHEBI:18248"/>
    </ligandPart>
</feature>
<dbReference type="InterPro" id="IPR017972">
    <property type="entry name" value="Cyt_P450_CS"/>
</dbReference>
<evidence type="ECO:0000256" key="2">
    <source>
        <dbReference type="ARBA" id="ARBA00010617"/>
    </source>
</evidence>
<dbReference type="InterPro" id="IPR001128">
    <property type="entry name" value="Cyt_P450"/>
</dbReference>
<dbReference type="InterPro" id="IPR036396">
    <property type="entry name" value="Cyt_P450_sf"/>
</dbReference>
<dbReference type="PANTHER" id="PTHR47955">
    <property type="entry name" value="CYTOCHROME P450 FAMILY 71 PROTEIN"/>
    <property type="match status" value="1"/>
</dbReference>
<dbReference type="SUPFAM" id="SSF48264">
    <property type="entry name" value="Cytochrome P450"/>
    <property type="match status" value="2"/>
</dbReference>
<evidence type="ECO:0000256" key="8">
    <source>
        <dbReference type="PIRSR" id="PIRSR602401-1"/>
    </source>
</evidence>
<dbReference type="InterPro" id="IPR002401">
    <property type="entry name" value="Cyt_P450_E_grp-I"/>
</dbReference>
<feature type="non-terminal residue" evidence="11">
    <location>
        <position position="595"/>
    </location>
</feature>
<feature type="transmembrane region" description="Helical" evidence="10">
    <location>
        <begin position="6"/>
        <end position="24"/>
    </location>
</feature>
<keyword evidence="4 8" id="KW-0479">Metal-binding</keyword>
<evidence type="ECO:0000256" key="3">
    <source>
        <dbReference type="ARBA" id="ARBA00022617"/>
    </source>
</evidence>
<dbReference type="GO" id="GO:0004497">
    <property type="term" value="F:monooxygenase activity"/>
    <property type="evidence" value="ECO:0007669"/>
    <property type="project" value="UniProtKB-KW"/>
</dbReference>
<dbReference type="GO" id="GO:0016705">
    <property type="term" value="F:oxidoreductase activity, acting on paired donors, with incorporation or reduction of molecular oxygen"/>
    <property type="evidence" value="ECO:0007669"/>
    <property type="project" value="InterPro"/>
</dbReference>
<evidence type="ECO:0000256" key="10">
    <source>
        <dbReference type="SAM" id="Phobius"/>
    </source>
</evidence>
<feature type="transmembrane region" description="Helical" evidence="10">
    <location>
        <begin position="490"/>
        <end position="508"/>
    </location>
</feature>
<comment type="caution">
    <text evidence="11">The sequence shown here is derived from an EMBL/GenBank/DDBJ whole genome shotgun (WGS) entry which is preliminary data.</text>
</comment>
<comment type="similarity">
    <text evidence="2 9">Belongs to the cytochrome P450 family.</text>
</comment>
<evidence type="ECO:0000256" key="7">
    <source>
        <dbReference type="ARBA" id="ARBA00023033"/>
    </source>
</evidence>
<dbReference type="EMBL" id="JAIQCV010000002">
    <property type="protein sequence ID" value="KAH1121210.1"/>
    <property type="molecule type" value="Genomic_DNA"/>
</dbReference>
<dbReference type="FunFam" id="1.10.630.10:FF:000008">
    <property type="entry name" value="Cytochrome P450 71D8"/>
    <property type="match status" value="1"/>
</dbReference>
<evidence type="ECO:0000256" key="6">
    <source>
        <dbReference type="ARBA" id="ARBA00023004"/>
    </source>
</evidence>
<dbReference type="AlphaFoldDB" id="A0A9D3WDE5"/>
<dbReference type="PRINTS" id="PR00463">
    <property type="entry name" value="EP450I"/>
</dbReference>
<dbReference type="Pfam" id="PF00067">
    <property type="entry name" value="p450"/>
    <property type="match status" value="2"/>
</dbReference>
<dbReference type="Proteomes" id="UP000828251">
    <property type="component" value="Unassembled WGS sequence"/>
</dbReference>
<dbReference type="PROSITE" id="PS00086">
    <property type="entry name" value="CYTOCHROME_P450"/>
    <property type="match status" value="1"/>
</dbReference>
<dbReference type="OrthoDB" id="1470350at2759"/>
<evidence type="ECO:0000256" key="5">
    <source>
        <dbReference type="ARBA" id="ARBA00023002"/>
    </source>
</evidence>
<keyword evidence="10" id="KW-0472">Membrane</keyword>
<keyword evidence="5 9" id="KW-0560">Oxidoreductase</keyword>
<proteinExistence type="inferred from homology"/>
<dbReference type="GO" id="GO:0005506">
    <property type="term" value="F:iron ion binding"/>
    <property type="evidence" value="ECO:0007669"/>
    <property type="project" value="InterPro"/>
</dbReference>
<evidence type="ECO:0000256" key="1">
    <source>
        <dbReference type="ARBA" id="ARBA00001971"/>
    </source>
</evidence>
<dbReference type="PANTHER" id="PTHR47955:SF8">
    <property type="entry name" value="CYTOCHROME P450 71D11-LIKE"/>
    <property type="match status" value="1"/>
</dbReference>
<organism evidence="11 12">
    <name type="scientific">Gossypium stocksii</name>
    <dbReference type="NCBI Taxonomy" id="47602"/>
    <lineage>
        <taxon>Eukaryota</taxon>
        <taxon>Viridiplantae</taxon>
        <taxon>Streptophyta</taxon>
        <taxon>Embryophyta</taxon>
        <taxon>Tracheophyta</taxon>
        <taxon>Spermatophyta</taxon>
        <taxon>Magnoliopsida</taxon>
        <taxon>eudicotyledons</taxon>
        <taxon>Gunneridae</taxon>
        <taxon>Pentapetalae</taxon>
        <taxon>rosids</taxon>
        <taxon>malvids</taxon>
        <taxon>Malvales</taxon>
        <taxon>Malvaceae</taxon>
        <taxon>Malvoideae</taxon>
        <taxon>Gossypium</taxon>
    </lineage>
</organism>
<keyword evidence="10" id="KW-0812">Transmembrane</keyword>
<keyword evidence="10" id="KW-1133">Transmembrane helix</keyword>
<evidence type="ECO:0000313" key="11">
    <source>
        <dbReference type="EMBL" id="KAH1121210.1"/>
    </source>
</evidence>
<dbReference type="GO" id="GO:0020037">
    <property type="term" value="F:heme binding"/>
    <property type="evidence" value="ECO:0007669"/>
    <property type="project" value="InterPro"/>
</dbReference>
<keyword evidence="3 8" id="KW-0349">Heme</keyword>
<keyword evidence="7 9" id="KW-0503">Monooxygenase</keyword>
<evidence type="ECO:0008006" key="13">
    <source>
        <dbReference type="Google" id="ProtNLM"/>
    </source>
</evidence>
<gene>
    <name evidence="11" type="ORF">J1N35_004370</name>
</gene>
<keyword evidence="12" id="KW-1185">Reference proteome</keyword>